<dbReference type="SUPFAM" id="SSF53098">
    <property type="entry name" value="Ribonuclease H-like"/>
    <property type="match status" value="1"/>
</dbReference>
<dbReference type="PANTHER" id="PTHR45913:SF19">
    <property type="entry name" value="LOW QUALITY PROTEIN: ZINC FINGER BED DOMAIN-CONTAINING PROTEIN 5-LIKE"/>
    <property type="match status" value="1"/>
</dbReference>
<evidence type="ECO:0000313" key="1">
    <source>
        <dbReference type="EMBL" id="KAF0710940.1"/>
    </source>
</evidence>
<evidence type="ECO:0000313" key="2">
    <source>
        <dbReference type="Proteomes" id="UP000478052"/>
    </source>
</evidence>
<proteinExistence type="predicted"/>
<dbReference type="InterPro" id="IPR012337">
    <property type="entry name" value="RNaseH-like_sf"/>
</dbReference>
<dbReference type="Proteomes" id="UP000478052">
    <property type="component" value="Unassembled WGS sequence"/>
</dbReference>
<comment type="caution">
    <text evidence="1">The sequence shown here is derived from an EMBL/GenBank/DDBJ whole genome shotgun (WGS) entry which is preliminary data.</text>
</comment>
<accession>A0A6G0VV98</accession>
<gene>
    <name evidence="1" type="ORF">FWK35_00039051</name>
</gene>
<dbReference type="PANTHER" id="PTHR45913">
    <property type="entry name" value="EPM2A-INTERACTING PROTEIN 1"/>
    <property type="match status" value="1"/>
</dbReference>
<dbReference type="OrthoDB" id="6618563at2759"/>
<dbReference type="AlphaFoldDB" id="A0A6G0VV98"/>
<protein>
    <submittedName>
        <fullName evidence="1">Zinc finger BED domain-containing protein 5-like</fullName>
    </submittedName>
</protein>
<name>A0A6G0VV98_APHCR</name>
<sequence>MDQWLKTGAIKKLDQVGENIHLTSTSQDLAKDLLQHTENAQSSVLQKGKKRKYTDEYVKYGFSYVGDFDYPKPKCIVCGEILSNSCMKPSLLLRHLETKHADYKNKECDFFKRLARNNENTSILTSYIKPANKDNQNAIEASYRIAKCGKNHTIAENLIFPCIKDTVQCMFGEENVKKINSIPLSNNTISRRIQDMSEDIELTVIDRIKNSNIFAIQVDESTDVTNFAVLLVIARYLNNNEVEENVLLCHLLSERTTGEDIFNAIDFYLKKMSINWSNCCGLCTDGGKSMSGIYSGLQGRVMKIVPNINWSHCCIHRQSLASKNLPGELKLVLDEAVKLVNFIKARSTNSRIFKALCEEMMSPHSSLLFHTEVRWLSRGKVLARLFELRHEVQIFFEDHSFQLSPKLHDCNWLQALAYLSDIFLQINNLNLALQKNSITIFSVSDKIKSMVKKIDFWRVCIENDQPEVFETLHNFLSENKLVMSREMKKNIIEHLERLKLSFKKYFSKPEKENNWISNPFNKEFFQEATSLSIVEKENLIELSCDTTLKNEFKRKQFINFWVDIRNEYKRLSDKAIEFLLPFISTELVERAFSSYIFIKNKYRNKLNAAPDLRLYLASFEPDIKKLCNLKQGQGSH</sequence>
<organism evidence="1 2">
    <name type="scientific">Aphis craccivora</name>
    <name type="common">Cowpea aphid</name>
    <dbReference type="NCBI Taxonomy" id="307492"/>
    <lineage>
        <taxon>Eukaryota</taxon>
        <taxon>Metazoa</taxon>
        <taxon>Ecdysozoa</taxon>
        <taxon>Arthropoda</taxon>
        <taxon>Hexapoda</taxon>
        <taxon>Insecta</taxon>
        <taxon>Pterygota</taxon>
        <taxon>Neoptera</taxon>
        <taxon>Paraneoptera</taxon>
        <taxon>Hemiptera</taxon>
        <taxon>Sternorrhyncha</taxon>
        <taxon>Aphidomorpha</taxon>
        <taxon>Aphidoidea</taxon>
        <taxon>Aphididae</taxon>
        <taxon>Aphidini</taxon>
        <taxon>Aphis</taxon>
        <taxon>Aphis</taxon>
    </lineage>
</organism>
<reference evidence="1 2" key="1">
    <citation type="submission" date="2019-08" db="EMBL/GenBank/DDBJ databases">
        <title>Whole genome of Aphis craccivora.</title>
        <authorList>
            <person name="Voronova N.V."/>
            <person name="Shulinski R.S."/>
            <person name="Bandarenka Y.V."/>
            <person name="Zhorov D.G."/>
            <person name="Warner D."/>
        </authorList>
    </citation>
    <scope>NUCLEOTIDE SEQUENCE [LARGE SCALE GENOMIC DNA]</scope>
    <source>
        <strain evidence="1">180601</strain>
        <tissue evidence="1">Whole Body</tissue>
    </source>
</reference>
<keyword evidence="2" id="KW-1185">Reference proteome</keyword>
<dbReference type="EMBL" id="VUJU01011474">
    <property type="protein sequence ID" value="KAF0710940.1"/>
    <property type="molecule type" value="Genomic_DNA"/>
</dbReference>